<dbReference type="AlphaFoldDB" id="A0A351RC45"/>
<dbReference type="InterPro" id="IPR029787">
    <property type="entry name" value="Nucleotide_cyclase"/>
</dbReference>
<dbReference type="Pfam" id="PF00990">
    <property type="entry name" value="GGDEF"/>
    <property type="match status" value="1"/>
</dbReference>
<dbReference type="STRING" id="1132855.GCA_000384255_02667"/>
<dbReference type="EMBL" id="DNAA01000209">
    <property type="protein sequence ID" value="HBA09616.1"/>
    <property type="molecule type" value="Genomic_DNA"/>
</dbReference>
<feature type="domain" description="GGDEF" evidence="1">
    <location>
        <begin position="34"/>
        <end position="107"/>
    </location>
</feature>
<protein>
    <submittedName>
        <fullName evidence="2">Diguanylate cyclase</fullName>
    </submittedName>
</protein>
<dbReference type="InterPro" id="IPR000160">
    <property type="entry name" value="GGDEF_dom"/>
</dbReference>
<gene>
    <name evidence="2" type="ORF">DCW48_08690</name>
</gene>
<comment type="caution">
    <text evidence="2">The sequence shown here is derived from an EMBL/GenBank/DDBJ whole genome shotgun (WGS) entry which is preliminary data.</text>
</comment>
<reference evidence="2 3" key="1">
    <citation type="journal article" date="2018" name="Nat. Biotechnol.">
        <title>A standardized bacterial taxonomy based on genome phylogeny substantially revises the tree of life.</title>
        <authorList>
            <person name="Parks D.H."/>
            <person name="Chuvochina M."/>
            <person name="Waite D.W."/>
            <person name="Rinke C."/>
            <person name="Skarshewski A."/>
            <person name="Chaumeil P.A."/>
            <person name="Hugenholtz P."/>
        </authorList>
    </citation>
    <scope>NUCLEOTIDE SEQUENCE [LARGE SCALE GENOMIC DNA]</scope>
    <source>
        <strain evidence="2">UBA9958</strain>
    </source>
</reference>
<dbReference type="InterPro" id="IPR043128">
    <property type="entry name" value="Rev_trsase/Diguanyl_cyclase"/>
</dbReference>
<evidence type="ECO:0000313" key="3">
    <source>
        <dbReference type="Proteomes" id="UP000264313"/>
    </source>
</evidence>
<sequence>MLIEDIENTDRFLFIFEWLMAIMSRYLCPMPFGLVHIEHGDKNELGDAYGAKEAAEQLVSMTTHLKKAFRNTDLVARIGSDFWIVVPYTPATEKVQDKVRSIIRDSEHEGLKTAAQNASIFSFPSEDEALNQKLTELSGAEFLTYLKKNRHTLPSQILTLD</sequence>
<dbReference type="Proteomes" id="UP000264313">
    <property type="component" value="Unassembled WGS sequence"/>
</dbReference>
<dbReference type="Gene3D" id="3.30.70.270">
    <property type="match status" value="1"/>
</dbReference>
<proteinExistence type="predicted"/>
<organism evidence="2 3">
    <name type="scientific">Methylotenera mobilis</name>
    <dbReference type="NCBI Taxonomy" id="359408"/>
    <lineage>
        <taxon>Bacteria</taxon>
        <taxon>Pseudomonadati</taxon>
        <taxon>Pseudomonadota</taxon>
        <taxon>Betaproteobacteria</taxon>
        <taxon>Nitrosomonadales</taxon>
        <taxon>Methylophilaceae</taxon>
        <taxon>Methylotenera</taxon>
    </lineage>
</organism>
<accession>A0A351RC45</accession>
<evidence type="ECO:0000259" key="1">
    <source>
        <dbReference type="Pfam" id="PF00990"/>
    </source>
</evidence>
<name>A0A351RC45_9PROT</name>
<evidence type="ECO:0000313" key="2">
    <source>
        <dbReference type="EMBL" id="HBA09616.1"/>
    </source>
</evidence>
<dbReference type="SUPFAM" id="SSF55073">
    <property type="entry name" value="Nucleotide cyclase"/>
    <property type="match status" value="1"/>
</dbReference>